<feature type="region of interest" description="Disordered" evidence="1">
    <location>
        <begin position="59"/>
        <end position="91"/>
    </location>
</feature>
<feature type="compositionally biased region" description="Low complexity" evidence="1">
    <location>
        <begin position="80"/>
        <end position="91"/>
    </location>
</feature>
<evidence type="ECO:0000313" key="3">
    <source>
        <dbReference type="Proteomes" id="UP000807716"/>
    </source>
</evidence>
<dbReference type="Proteomes" id="UP000807716">
    <property type="component" value="Unassembled WGS sequence"/>
</dbReference>
<dbReference type="EMBL" id="JAAAJB010000131">
    <property type="protein sequence ID" value="KAG0264768.1"/>
    <property type="molecule type" value="Genomic_DNA"/>
</dbReference>
<proteinExistence type="predicted"/>
<feature type="region of interest" description="Disordered" evidence="1">
    <location>
        <begin position="23"/>
        <end position="42"/>
    </location>
</feature>
<comment type="caution">
    <text evidence="2">The sequence shown here is derived from an EMBL/GenBank/DDBJ whole genome shotgun (WGS) entry which is preliminary data.</text>
</comment>
<protein>
    <submittedName>
        <fullName evidence="2">Uncharacterized protein</fullName>
    </submittedName>
</protein>
<evidence type="ECO:0000313" key="2">
    <source>
        <dbReference type="EMBL" id="KAG0264768.1"/>
    </source>
</evidence>
<organism evidence="2 3">
    <name type="scientific">Actinomortierella ambigua</name>
    <dbReference type="NCBI Taxonomy" id="1343610"/>
    <lineage>
        <taxon>Eukaryota</taxon>
        <taxon>Fungi</taxon>
        <taxon>Fungi incertae sedis</taxon>
        <taxon>Mucoromycota</taxon>
        <taxon>Mortierellomycotina</taxon>
        <taxon>Mortierellomycetes</taxon>
        <taxon>Mortierellales</taxon>
        <taxon>Mortierellaceae</taxon>
        <taxon>Actinomortierella</taxon>
    </lineage>
</organism>
<reference evidence="2" key="1">
    <citation type="journal article" date="2020" name="Fungal Divers.">
        <title>Resolving the Mortierellaceae phylogeny through synthesis of multi-gene phylogenetics and phylogenomics.</title>
        <authorList>
            <person name="Vandepol N."/>
            <person name="Liber J."/>
            <person name="Desiro A."/>
            <person name="Na H."/>
            <person name="Kennedy M."/>
            <person name="Barry K."/>
            <person name="Grigoriev I.V."/>
            <person name="Miller A.N."/>
            <person name="O'Donnell K."/>
            <person name="Stajich J.E."/>
            <person name="Bonito G."/>
        </authorList>
    </citation>
    <scope>NUCLEOTIDE SEQUENCE</scope>
    <source>
        <strain evidence="2">BC1065</strain>
    </source>
</reference>
<evidence type="ECO:0000256" key="1">
    <source>
        <dbReference type="SAM" id="MobiDB-lite"/>
    </source>
</evidence>
<sequence>MDCLEERSHLDIDRHRVDPRAVVRRAAGGGAGEEEEGRGHEFVRSQLERQAEAEKALLKENRALEETRKSRGDRRTQVPAAAAAAAAAAMP</sequence>
<feature type="compositionally biased region" description="Basic and acidic residues" evidence="1">
    <location>
        <begin position="59"/>
        <end position="76"/>
    </location>
</feature>
<name>A0A9P6U9B7_9FUNG</name>
<keyword evidence="3" id="KW-1185">Reference proteome</keyword>
<accession>A0A9P6U9B7</accession>
<dbReference type="AlphaFoldDB" id="A0A9P6U9B7"/>
<gene>
    <name evidence="2" type="ORF">DFQ27_001040</name>
</gene>